<reference evidence="5" key="1">
    <citation type="submission" date="2019-06" db="EMBL/GenBank/DDBJ databases">
        <title>Draft genome sequence of the griseofulvin-producing fungus Xylaria cubensis strain G536.</title>
        <authorList>
            <person name="Mead M.E."/>
            <person name="Raja H.A."/>
            <person name="Steenwyk J.L."/>
            <person name="Knowles S.L."/>
            <person name="Oberlies N.H."/>
            <person name="Rokas A."/>
        </authorList>
    </citation>
    <scope>NUCLEOTIDE SEQUENCE [LARGE SCALE GENOMIC DNA]</scope>
    <source>
        <strain evidence="5">G536</strain>
    </source>
</reference>
<evidence type="ECO:0000313" key="4">
    <source>
        <dbReference type="EMBL" id="TRX89627.1"/>
    </source>
</evidence>
<dbReference type="GO" id="GO:0003838">
    <property type="term" value="F:sterol 24-C-methyltransferase activity"/>
    <property type="evidence" value="ECO:0007669"/>
    <property type="project" value="TreeGrafter"/>
</dbReference>
<keyword evidence="5" id="KW-1185">Reference proteome</keyword>
<dbReference type="PANTHER" id="PTHR44068:SF1">
    <property type="entry name" value="HYPOTHETICAL LOC100005854"/>
    <property type="match status" value="1"/>
</dbReference>
<sequence>MIVIGGSAQRTETRKIQHFHRSNSFRSKIQMSGEKHANDWSILPENVFKFMESRTASNSAVFLLPTIKEMRESNPHLKLLDVGAGVGSMSVEFAQLVGSEGYVTAVDVNPVVIPRGQALAEQRGVKNITFETASGHKLPYEDETFDIVHCHQVLTHNMDPWDILREMIRVTKPGGVIAAREGDLDTEVIWPPIPGVLKFHHDFEIKIITDRGGHRDAGRQLLSWAMRAGAKRDQITTSFSTWTYTEPEDRMLWASGMIGIALGPNLRESNIKAGVPAADMDEMREGWAEWMKLDNAVLAMLHGDVIIRK</sequence>
<dbReference type="GO" id="GO:0005783">
    <property type="term" value="C:endoplasmic reticulum"/>
    <property type="evidence" value="ECO:0007669"/>
    <property type="project" value="TreeGrafter"/>
</dbReference>
<dbReference type="GO" id="GO:0016126">
    <property type="term" value="P:sterol biosynthetic process"/>
    <property type="evidence" value="ECO:0007669"/>
    <property type="project" value="TreeGrafter"/>
</dbReference>
<dbReference type="CDD" id="cd02440">
    <property type="entry name" value="AdoMet_MTases"/>
    <property type="match status" value="1"/>
</dbReference>
<dbReference type="PANTHER" id="PTHR44068">
    <property type="entry name" value="ZGC:194242"/>
    <property type="match status" value="1"/>
</dbReference>
<dbReference type="SUPFAM" id="SSF53335">
    <property type="entry name" value="S-adenosyl-L-methionine-dependent methyltransferases"/>
    <property type="match status" value="1"/>
</dbReference>
<dbReference type="AlphaFoldDB" id="A0A553HNW5"/>
<dbReference type="InterPro" id="IPR025714">
    <property type="entry name" value="Methyltranfer_dom"/>
</dbReference>
<dbReference type="EMBL" id="VFLP01000065">
    <property type="protein sequence ID" value="TRX89627.1"/>
    <property type="molecule type" value="Genomic_DNA"/>
</dbReference>
<dbReference type="InterPro" id="IPR050447">
    <property type="entry name" value="Erg6_SMT_methyltransf"/>
</dbReference>
<evidence type="ECO:0000313" key="5">
    <source>
        <dbReference type="Proteomes" id="UP000319160"/>
    </source>
</evidence>
<comment type="similarity">
    <text evidence="2">Belongs to the class I-like SAM-binding methyltransferase superfamily. Erg6/SMT family.</text>
</comment>
<evidence type="ECO:0000256" key="2">
    <source>
        <dbReference type="ARBA" id="ARBA00038188"/>
    </source>
</evidence>
<organism evidence="4 5">
    <name type="scientific">Xylaria flabelliformis</name>
    <dbReference type="NCBI Taxonomy" id="2512241"/>
    <lineage>
        <taxon>Eukaryota</taxon>
        <taxon>Fungi</taxon>
        <taxon>Dikarya</taxon>
        <taxon>Ascomycota</taxon>
        <taxon>Pezizomycotina</taxon>
        <taxon>Sordariomycetes</taxon>
        <taxon>Xylariomycetidae</taxon>
        <taxon>Xylariales</taxon>
        <taxon>Xylariaceae</taxon>
        <taxon>Xylaria</taxon>
    </lineage>
</organism>
<accession>A0A553HNW5</accession>
<dbReference type="Gene3D" id="3.40.50.150">
    <property type="entry name" value="Vaccinia Virus protein VP39"/>
    <property type="match status" value="1"/>
</dbReference>
<feature type="domain" description="Methyltransferase" evidence="3">
    <location>
        <begin position="74"/>
        <end position="188"/>
    </location>
</feature>
<keyword evidence="1" id="KW-0808">Transferase</keyword>
<gene>
    <name evidence="4" type="ORF">FHL15_009536</name>
</gene>
<dbReference type="STRING" id="2512241.A0A553HNW5"/>
<evidence type="ECO:0000259" key="3">
    <source>
        <dbReference type="Pfam" id="PF13847"/>
    </source>
</evidence>
<dbReference type="Pfam" id="PF13847">
    <property type="entry name" value="Methyltransf_31"/>
    <property type="match status" value="1"/>
</dbReference>
<proteinExistence type="inferred from homology"/>
<name>A0A553HNW5_9PEZI</name>
<dbReference type="OrthoDB" id="10017101at2759"/>
<dbReference type="InterPro" id="IPR029063">
    <property type="entry name" value="SAM-dependent_MTases_sf"/>
</dbReference>
<dbReference type="Proteomes" id="UP000319160">
    <property type="component" value="Unassembled WGS sequence"/>
</dbReference>
<comment type="caution">
    <text evidence="4">The sequence shown here is derived from an EMBL/GenBank/DDBJ whole genome shotgun (WGS) entry which is preliminary data.</text>
</comment>
<evidence type="ECO:0000256" key="1">
    <source>
        <dbReference type="ARBA" id="ARBA00022679"/>
    </source>
</evidence>
<protein>
    <recommendedName>
        <fullName evidence="3">Methyltransferase domain-containing protein</fullName>
    </recommendedName>
</protein>